<dbReference type="Proteomes" id="UP000275267">
    <property type="component" value="Unassembled WGS sequence"/>
</dbReference>
<organism evidence="3 4">
    <name type="scientific">Panicum miliaceum</name>
    <name type="common">Proso millet</name>
    <name type="synonym">Broomcorn millet</name>
    <dbReference type="NCBI Taxonomy" id="4540"/>
    <lineage>
        <taxon>Eukaryota</taxon>
        <taxon>Viridiplantae</taxon>
        <taxon>Streptophyta</taxon>
        <taxon>Embryophyta</taxon>
        <taxon>Tracheophyta</taxon>
        <taxon>Spermatophyta</taxon>
        <taxon>Magnoliopsida</taxon>
        <taxon>Liliopsida</taxon>
        <taxon>Poales</taxon>
        <taxon>Poaceae</taxon>
        <taxon>PACMAD clade</taxon>
        <taxon>Panicoideae</taxon>
        <taxon>Panicodae</taxon>
        <taxon>Paniceae</taxon>
        <taxon>Panicinae</taxon>
        <taxon>Panicum</taxon>
        <taxon>Panicum sect. Panicum</taxon>
    </lineage>
</organism>
<dbReference type="AlphaFoldDB" id="A0A3L6QTN6"/>
<gene>
    <name evidence="3" type="ORF">C2845_PM04G17060</name>
</gene>
<dbReference type="InterPro" id="IPR006943">
    <property type="entry name" value="DUF641_pln"/>
</dbReference>
<evidence type="ECO:0000259" key="2">
    <source>
        <dbReference type="Pfam" id="PF04859"/>
    </source>
</evidence>
<protein>
    <recommendedName>
        <fullName evidence="2">DUF641 domain-containing protein</fullName>
    </recommendedName>
</protein>
<proteinExistence type="predicted"/>
<accession>A0A3L6QTN6</accession>
<feature type="compositionally biased region" description="Low complexity" evidence="1">
    <location>
        <begin position="74"/>
        <end position="94"/>
    </location>
</feature>
<dbReference type="OrthoDB" id="678887at2759"/>
<feature type="domain" description="DUF641" evidence="2">
    <location>
        <begin position="1"/>
        <end position="80"/>
    </location>
</feature>
<evidence type="ECO:0000313" key="4">
    <source>
        <dbReference type="Proteomes" id="UP000275267"/>
    </source>
</evidence>
<feature type="compositionally biased region" description="Basic and acidic residues" evidence="1">
    <location>
        <begin position="63"/>
        <end position="73"/>
    </location>
</feature>
<comment type="caution">
    <text evidence="3">The sequence shown here is derived from an EMBL/GenBank/DDBJ whole genome shotgun (WGS) entry which is preliminary data.</text>
</comment>
<sequence length="121" mass="13114">MRSADAIVVAELRHLARLRDRFSRSAAAGHIPRPNPSASPLYGAVAPYEDALVDLQRQLQSKQAEEDGLKEKLAPATSRATGATTRPSRTAPAARPRRSCSPPAPSRHARRHGRSQRTSST</sequence>
<dbReference type="Pfam" id="PF04859">
    <property type="entry name" value="DUF641"/>
    <property type="match status" value="1"/>
</dbReference>
<dbReference type="EMBL" id="PQIB02000011">
    <property type="protein sequence ID" value="RLM87132.1"/>
    <property type="molecule type" value="Genomic_DNA"/>
</dbReference>
<reference evidence="4" key="1">
    <citation type="journal article" date="2019" name="Nat. Commun.">
        <title>The genome of broomcorn millet.</title>
        <authorList>
            <person name="Zou C."/>
            <person name="Miki D."/>
            <person name="Li D."/>
            <person name="Tang Q."/>
            <person name="Xiao L."/>
            <person name="Rajput S."/>
            <person name="Deng P."/>
            <person name="Jia W."/>
            <person name="Huang R."/>
            <person name="Zhang M."/>
            <person name="Sun Y."/>
            <person name="Hu J."/>
            <person name="Fu X."/>
            <person name="Schnable P.S."/>
            <person name="Li F."/>
            <person name="Zhang H."/>
            <person name="Feng B."/>
            <person name="Zhu X."/>
            <person name="Liu R."/>
            <person name="Schnable J.C."/>
            <person name="Zhu J.-K."/>
            <person name="Zhang H."/>
        </authorList>
    </citation>
    <scope>NUCLEOTIDE SEQUENCE [LARGE SCALE GENOMIC DNA]</scope>
</reference>
<dbReference type="STRING" id="4540.A0A3L6QTN6"/>
<keyword evidence="4" id="KW-1185">Reference proteome</keyword>
<feature type="region of interest" description="Disordered" evidence="1">
    <location>
        <begin position="59"/>
        <end position="121"/>
    </location>
</feature>
<evidence type="ECO:0000313" key="3">
    <source>
        <dbReference type="EMBL" id="RLM87132.1"/>
    </source>
</evidence>
<name>A0A3L6QTN6_PANMI</name>
<evidence type="ECO:0000256" key="1">
    <source>
        <dbReference type="SAM" id="MobiDB-lite"/>
    </source>
</evidence>